<protein>
    <submittedName>
        <fullName evidence="1">Uncharacterized protein</fullName>
    </submittedName>
</protein>
<gene>
    <name evidence="1" type="ORF">K443DRAFT_15199</name>
</gene>
<reference evidence="1 2" key="1">
    <citation type="submission" date="2014-04" db="EMBL/GenBank/DDBJ databases">
        <authorList>
            <consortium name="DOE Joint Genome Institute"/>
            <person name="Kuo A."/>
            <person name="Kohler A."/>
            <person name="Nagy L.G."/>
            <person name="Floudas D."/>
            <person name="Copeland A."/>
            <person name="Barry K.W."/>
            <person name="Cichocki N."/>
            <person name="Veneault-Fourrey C."/>
            <person name="LaButti K."/>
            <person name="Lindquist E.A."/>
            <person name="Lipzen A."/>
            <person name="Lundell T."/>
            <person name="Morin E."/>
            <person name="Murat C."/>
            <person name="Sun H."/>
            <person name="Tunlid A."/>
            <person name="Henrissat B."/>
            <person name="Grigoriev I.V."/>
            <person name="Hibbett D.S."/>
            <person name="Martin F."/>
            <person name="Nordberg H.P."/>
            <person name="Cantor M.N."/>
            <person name="Hua S.X."/>
        </authorList>
    </citation>
    <scope>NUCLEOTIDE SEQUENCE [LARGE SCALE GENOMIC DNA]</scope>
    <source>
        <strain evidence="1 2">LaAM-08-1</strain>
    </source>
</reference>
<keyword evidence="2" id="KW-1185">Reference proteome</keyword>
<evidence type="ECO:0000313" key="2">
    <source>
        <dbReference type="Proteomes" id="UP000054477"/>
    </source>
</evidence>
<sequence>MRLDHAEEVFSSVLRMDKGQPYSIAISLMPISLSQQIPRALRKFLNLEPGVNNVGRGSEDDEFHGFIGGLVSPPHVLISADQRQSAKAQR</sequence>
<proteinExistence type="predicted"/>
<dbReference type="AlphaFoldDB" id="A0A0C9WLQ1"/>
<accession>A0A0C9WLQ1</accession>
<dbReference type="Proteomes" id="UP000054477">
    <property type="component" value="Unassembled WGS sequence"/>
</dbReference>
<name>A0A0C9WLQ1_9AGAR</name>
<dbReference type="EMBL" id="KN839175">
    <property type="protein sequence ID" value="KIJ90485.1"/>
    <property type="molecule type" value="Genomic_DNA"/>
</dbReference>
<reference evidence="2" key="2">
    <citation type="submission" date="2015-01" db="EMBL/GenBank/DDBJ databases">
        <title>Evolutionary Origins and Diversification of the Mycorrhizal Mutualists.</title>
        <authorList>
            <consortium name="DOE Joint Genome Institute"/>
            <consortium name="Mycorrhizal Genomics Consortium"/>
            <person name="Kohler A."/>
            <person name="Kuo A."/>
            <person name="Nagy L.G."/>
            <person name="Floudas D."/>
            <person name="Copeland A."/>
            <person name="Barry K.W."/>
            <person name="Cichocki N."/>
            <person name="Veneault-Fourrey C."/>
            <person name="LaButti K."/>
            <person name="Lindquist E.A."/>
            <person name="Lipzen A."/>
            <person name="Lundell T."/>
            <person name="Morin E."/>
            <person name="Murat C."/>
            <person name="Riley R."/>
            <person name="Ohm R."/>
            <person name="Sun H."/>
            <person name="Tunlid A."/>
            <person name="Henrissat B."/>
            <person name="Grigoriev I.V."/>
            <person name="Hibbett D.S."/>
            <person name="Martin F."/>
        </authorList>
    </citation>
    <scope>NUCLEOTIDE SEQUENCE [LARGE SCALE GENOMIC DNA]</scope>
    <source>
        <strain evidence="2">LaAM-08-1</strain>
    </source>
</reference>
<evidence type="ECO:0000313" key="1">
    <source>
        <dbReference type="EMBL" id="KIJ90485.1"/>
    </source>
</evidence>
<organism evidence="1 2">
    <name type="scientific">Laccaria amethystina LaAM-08-1</name>
    <dbReference type="NCBI Taxonomy" id="1095629"/>
    <lineage>
        <taxon>Eukaryota</taxon>
        <taxon>Fungi</taxon>
        <taxon>Dikarya</taxon>
        <taxon>Basidiomycota</taxon>
        <taxon>Agaricomycotina</taxon>
        <taxon>Agaricomycetes</taxon>
        <taxon>Agaricomycetidae</taxon>
        <taxon>Agaricales</taxon>
        <taxon>Agaricineae</taxon>
        <taxon>Hydnangiaceae</taxon>
        <taxon>Laccaria</taxon>
    </lineage>
</organism>
<dbReference type="HOGENOM" id="CLU_2441222_0_0_1"/>